<dbReference type="GO" id="GO:0032259">
    <property type="term" value="P:methylation"/>
    <property type="evidence" value="ECO:0007669"/>
    <property type="project" value="UniProtKB-KW"/>
</dbReference>
<dbReference type="Gene3D" id="3.40.50.150">
    <property type="entry name" value="Vaccinia Virus protein VP39"/>
    <property type="match status" value="1"/>
</dbReference>
<organism evidence="5 6">
    <name type="scientific">Cystoisospora suis</name>
    <dbReference type="NCBI Taxonomy" id="483139"/>
    <lineage>
        <taxon>Eukaryota</taxon>
        <taxon>Sar</taxon>
        <taxon>Alveolata</taxon>
        <taxon>Apicomplexa</taxon>
        <taxon>Conoidasida</taxon>
        <taxon>Coccidia</taxon>
        <taxon>Eucoccidiorida</taxon>
        <taxon>Eimeriorina</taxon>
        <taxon>Sarcocystidae</taxon>
        <taxon>Cystoisospora</taxon>
    </lineage>
</organism>
<dbReference type="InterPro" id="IPR029063">
    <property type="entry name" value="SAM-dependent_MTases_sf"/>
</dbReference>
<feature type="region of interest" description="Disordered" evidence="4">
    <location>
        <begin position="97"/>
        <end position="128"/>
    </location>
</feature>
<feature type="compositionally biased region" description="Polar residues" evidence="4">
    <location>
        <begin position="116"/>
        <end position="125"/>
    </location>
</feature>
<dbReference type="AlphaFoldDB" id="A0A2C6KZX8"/>
<feature type="compositionally biased region" description="Basic and acidic residues" evidence="4">
    <location>
        <begin position="614"/>
        <end position="625"/>
    </location>
</feature>
<accession>A0A2C6KZX8</accession>
<dbReference type="RefSeq" id="XP_067927077.1">
    <property type="nucleotide sequence ID" value="XM_068060952.1"/>
</dbReference>
<gene>
    <name evidence="5" type="ORF">CSUI_000721</name>
</gene>
<dbReference type="Pfam" id="PF00145">
    <property type="entry name" value="DNA_methylase"/>
    <property type="match status" value="2"/>
</dbReference>
<dbReference type="SUPFAM" id="SSF53335">
    <property type="entry name" value="S-adenosyl-L-methionine-dependent methyltransferases"/>
    <property type="match status" value="2"/>
</dbReference>
<dbReference type="VEuPathDB" id="ToxoDB:CSUI_000721"/>
<proteinExistence type="predicted"/>
<dbReference type="Gene3D" id="3.90.120.10">
    <property type="entry name" value="DNA Methylase, subunit A, domain 2"/>
    <property type="match status" value="2"/>
</dbReference>
<dbReference type="PANTHER" id="PTHR46098">
    <property type="entry name" value="TRNA (CYTOSINE(38)-C(5))-METHYLTRANSFERASE"/>
    <property type="match status" value="1"/>
</dbReference>
<comment type="caution">
    <text evidence="5">The sequence shown here is derived from an EMBL/GenBank/DDBJ whole genome shotgun (WGS) entry which is preliminary data.</text>
</comment>
<feature type="compositionally biased region" description="Basic and acidic residues" evidence="4">
    <location>
        <begin position="586"/>
        <end position="599"/>
    </location>
</feature>
<feature type="region of interest" description="Disordered" evidence="4">
    <location>
        <begin position="522"/>
        <end position="629"/>
    </location>
</feature>
<keyword evidence="6" id="KW-1185">Reference proteome</keyword>
<feature type="compositionally biased region" description="Basic and acidic residues" evidence="4">
    <location>
        <begin position="548"/>
        <end position="558"/>
    </location>
</feature>
<keyword evidence="2 5" id="KW-0808">Transferase</keyword>
<dbReference type="PANTHER" id="PTHR46098:SF1">
    <property type="entry name" value="TRNA (CYTOSINE(38)-C(5))-METHYLTRANSFERASE"/>
    <property type="match status" value="1"/>
</dbReference>
<evidence type="ECO:0000313" key="5">
    <source>
        <dbReference type="EMBL" id="PHJ25430.1"/>
    </source>
</evidence>
<feature type="region of interest" description="Disordered" evidence="4">
    <location>
        <begin position="1"/>
        <end position="43"/>
    </location>
</feature>
<feature type="compositionally biased region" description="Basic and acidic residues" evidence="4">
    <location>
        <begin position="22"/>
        <end position="43"/>
    </location>
</feature>
<evidence type="ECO:0000256" key="4">
    <source>
        <dbReference type="SAM" id="MobiDB-lite"/>
    </source>
</evidence>
<name>A0A2C6KZX8_9APIC</name>
<evidence type="ECO:0000256" key="3">
    <source>
        <dbReference type="ARBA" id="ARBA00022691"/>
    </source>
</evidence>
<feature type="compositionally biased region" description="Polar residues" evidence="4">
    <location>
        <begin position="534"/>
        <end position="543"/>
    </location>
</feature>
<evidence type="ECO:0000256" key="1">
    <source>
        <dbReference type="ARBA" id="ARBA00022603"/>
    </source>
</evidence>
<feature type="compositionally biased region" description="Basic and acidic residues" evidence="4">
    <location>
        <begin position="524"/>
        <end position="533"/>
    </location>
</feature>
<dbReference type="GO" id="GO:0008168">
    <property type="term" value="F:methyltransferase activity"/>
    <property type="evidence" value="ECO:0007669"/>
    <property type="project" value="UniProtKB-KW"/>
</dbReference>
<feature type="non-terminal residue" evidence="5">
    <location>
        <position position="1"/>
    </location>
</feature>
<sequence>EKPATGIGRSVYANDQLPQPGHEQKREGKEQRRQGEYVKKHTLPTEEKCADPLTRREKEKVNLEVYEFFSGIGGLHAGWNRAVDIFNRTVAGNLRENSQQATAAPHLSAHERPSISADSSPQDKSCSPDERAFCFTGETSKQHNTWSYREVHAGQRSADDSTAAGSTCRSDVLCPRRGLGRERACLDDSTPNGSSGGALFSKDHMTMLEAPVCRAHDVNCTANAVYAHNFRLAPQAVSLEYLSASCLLKKKNLPDAGGKQMESADVWLLSPPCQPYTRGGKRLDVSDSRAAGLLHLLRLLQELDDAPRMLFLENVRGFENSESHRILMETLRVRGFQVEEFLVSPTQLGCPNTRVRYYCLAWQKGGEDRFWLTPRDPIQLGEEMRTERKHGAGGDTCSATNSIHAKQAEGKGKQLHQGHGEAIEWKQEDTRTSTPETGSQLHCSLPAEALRLWCKYSFAEADSLHGSTQADGVLQPPTRQIGDYLDAEMDEAEYRSLLVPPEKLSRFVRFADGSCTHACTVAKPPRDSTDRSEQVQAQISSCSYPGEVEPHEGSRRQAQDGASDGAPRKISTIDLHSVRAASGSWYEKKSDSTASEDKSIQIQNNHCASSPGGKNEKGDSVEETKTSSATETAAALREVSKPVAECGHAVPSTASGSSCSCCCCVASQCICGEVAFRLDIVTAASTASSTFTKGYGSNLHRGGPLLLIGSSADAGCPASSASGFVDYGGTRSALPLRQPGSSGGDSSRWTKPPCCRSPAAFTGSHSTWKASEDLCSPLPLSFASASNDNAHVFATESMDSSRFRHALKSTDVLRLFSPRELLRLHGYPPWFSFPKNVSMRKAISLVGNSVNVDVVSVLLLHMLLSYFGKVSKRSTQQEGH</sequence>
<evidence type="ECO:0000313" key="6">
    <source>
        <dbReference type="Proteomes" id="UP000221165"/>
    </source>
</evidence>
<keyword evidence="3" id="KW-0949">S-adenosyl-L-methionine</keyword>
<evidence type="ECO:0000256" key="2">
    <source>
        <dbReference type="ARBA" id="ARBA00022679"/>
    </source>
</evidence>
<dbReference type="PRINTS" id="PR00105">
    <property type="entry name" value="C5METTRFRASE"/>
</dbReference>
<dbReference type="InterPro" id="IPR050750">
    <property type="entry name" value="C5-MTase"/>
</dbReference>
<dbReference type="InterPro" id="IPR001525">
    <property type="entry name" value="C5_MeTfrase"/>
</dbReference>
<dbReference type="GeneID" id="94424163"/>
<protein>
    <submittedName>
        <fullName evidence="5">Dna methyltransferase</fullName>
    </submittedName>
</protein>
<dbReference type="OrthoDB" id="414133at2759"/>
<dbReference type="EMBL" id="MIGC01000283">
    <property type="protein sequence ID" value="PHJ25430.1"/>
    <property type="molecule type" value="Genomic_DNA"/>
</dbReference>
<reference evidence="5 6" key="1">
    <citation type="journal article" date="2017" name="Int. J. Parasitol.">
        <title>The genome of the protozoan parasite Cystoisospora suis and a reverse vaccinology approach to identify vaccine candidates.</title>
        <authorList>
            <person name="Palmieri N."/>
            <person name="Shrestha A."/>
            <person name="Ruttkowski B."/>
            <person name="Beck T."/>
            <person name="Vogl C."/>
            <person name="Tomley F."/>
            <person name="Blake D.P."/>
            <person name="Joachim A."/>
        </authorList>
    </citation>
    <scope>NUCLEOTIDE SEQUENCE [LARGE SCALE GENOMIC DNA]</scope>
    <source>
        <strain evidence="5 6">Wien I</strain>
    </source>
</reference>
<dbReference type="Proteomes" id="UP000221165">
    <property type="component" value="Unassembled WGS sequence"/>
</dbReference>
<keyword evidence="1 5" id="KW-0489">Methyltransferase</keyword>